<protein>
    <submittedName>
        <fullName evidence="5">Related to Proteasome activator complex subunit 3</fullName>
    </submittedName>
</protein>
<evidence type="ECO:0000259" key="4">
    <source>
        <dbReference type="Pfam" id="PF02252"/>
    </source>
</evidence>
<dbReference type="GO" id="GO:0061136">
    <property type="term" value="P:regulation of proteasomal protein catabolic process"/>
    <property type="evidence" value="ECO:0007669"/>
    <property type="project" value="TreeGrafter"/>
</dbReference>
<feature type="domain" description="Proteasome activator PA28 C-terminal" evidence="4">
    <location>
        <begin position="123"/>
        <end position="264"/>
    </location>
</feature>
<proteinExistence type="inferred from homology"/>
<dbReference type="InterPro" id="IPR036997">
    <property type="entry name" value="PA28_C_sf"/>
</dbReference>
<name>A0A5C3DQ20_9BASI</name>
<dbReference type="Pfam" id="PF02252">
    <property type="entry name" value="PA28_C"/>
    <property type="match status" value="1"/>
</dbReference>
<evidence type="ECO:0000313" key="6">
    <source>
        <dbReference type="Proteomes" id="UP000324022"/>
    </source>
</evidence>
<dbReference type="GO" id="GO:2000045">
    <property type="term" value="P:regulation of G1/S transition of mitotic cell cycle"/>
    <property type="evidence" value="ECO:0007669"/>
    <property type="project" value="TreeGrafter"/>
</dbReference>
<dbReference type="Proteomes" id="UP000324022">
    <property type="component" value="Unassembled WGS sequence"/>
</dbReference>
<accession>A0A5C3DQ20</accession>
<dbReference type="PANTHER" id="PTHR10660">
    <property type="entry name" value="PROTEASOME REGULATOR PA28"/>
    <property type="match status" value="1"/>
</dbReference>
<feature type="compositionally biased region" description="Polar residues" evidence="3">
    <location>
        <begin position="96"/>
        <end position="110"/>
    </location>
</feature>
<evidence type="ECO:0000256" key="3">
    <source>
        <dbReference type="SAM" id="MobiDB-lite"/>
    </source>
</evidence>
<dbReference type="InterPro" id="IPR009077">
    <property type="entry name" value="Proteasome_activ_PA28"/>
</dbReference>
<dbReference type="Gene3D" id="1.20.120.180">
    <property type="entry name" value="Proteasome activator pa28, C-terminal domain"/>
    <property type="match status" value="1"/>
</dbReference>
<dbReference type="InterPro" id="IPR003186">
    <property type="entry name" value="PA28_C"/>
</dbReference>
<dbReference type="AlphaFoldDB" id="A0A5C3DQ20"/>
<dbReference type="InterPro" id="IPR036252">
    <property type="entry name" value="Proteasome_activ_sf"/>
</dbReference>
<dbReference type="GO" id="GO:0008537">
    <property type="term" value="C:proteasome activator complex"/>
    <property type="evidence" value="ECO:0007669"/>
    <property type="project" value="InterPro"/>
</dbReference>
<dbReference type="GO" id="GO:0005654">
    <property type="term" value="C:nucleoplasm"/>
    <property type="evidence" value="ECO:0007669"/>
    <property type="project" value="TreeGrafter"/>
</dbReference>
<dbReference type="OrthoDB" id="6591885at2759"/>
<dbReference type="FunFam" id="1.20.120.180:FF:000002">
    <property type="entry name" value="Proteasome activator complex subunit 1"/>
    <property type="match status" value="1"/>
</dbReference>
<organism evidence="5 6">
    <name type="scientific">Ustilago trichophora</name>
    <dbReference type="NCBI Taxonomy" id="86804"/>
    <lineage>
        <taxon>Eukaryota</taxon>
        <taxon>Fungi</taxon>
        <taxon>Dikarya</taxon>
        <taxon>Basidiomycota</taxon>
        <taxon>Ustilaginomycotina</taxon>
        <taxon>Ustilaginomycetes</taxon>
        <taxon>Ustilaginales</taxon>
        <taxon>Ustilaginaceae</taxon>
        <taxon>Ustilago</taxon>
    </lineage>
</organism>
<evidence type="ECO:0000256" key="2">
    <source>
        <dbReference type="ARBA" id="ARBA00022942"/>
    </source>
</evidence>
<dbReference type="GO" id="GO:0005737">
    <property type="term" value="C:cytoplasm"/>
    <property type="evidence" value="ECO:0007669"/>
    <property type="project" value="TreeGrafter"/>
</dbReference>
<evidence type="ECO:0000313" key="5">
    <source>
        <dbReference type="EMBL" id="SPO20405.1"/>
    </source>
</evidence>
<dbReference type="EMBL" id="OOIN01000001">
    <property type="protein sequence ID" value="SPO20405.1"/>
    <property type="molecule type" value="Genomic_DNA"/>
</dbReference>
<evidence type="ECO:0000256" key="1">
    <source>
        <dbReference type="ARBA" id="ARBA00005883"/>
    </source>
</evidence>
<keyword evidence="6" id="KW-1185">Reference proteome</keyword>
<dbReference type="SUPFAM" id="SSF47216">
    <property type="entry name" value="Proteasome activator"/>
    <property type="match status" value="1"/>
</dbReference>
<sequence>MSGVAVKLQFEKSTTDALESWQQSVRDNAINLIQKTLPEKILSLNAKIAEVDSNKKHLFSKTAYFNPTAIGTDTNVYPSSSAAIEDGPSNKKRKTATTTDGTPNGEPSSTSHDDSAHVFTGIVHTPSYLTNAFTQLREEWDELIETMDALKMYINLQMPQIEDGDTFGVSIQEEALNEIVRTQDSAYNLIATPFTYHSARGDLAAKLVRYPGVKDYAEAISEYDRKSIYRLKMHLTDMRNMYAVVFDIVKKNIAKISKPKSGNQMGSYG</sequence>
<feature type="region of interest" description="Disordered" evidence="3">
    <location>
        <begin position="76"/>
        <end position="114"/>
    </location>
</feature>
<dbReference type="PANTHER" id="PTHR10660:SF2">
    <property type="entry name" value="LD45860P"/>
    <property type="match status" value="1"/>
</dbReference>
<gene>
    <name evidence="5" type="ORF">UTRI_00802_B</name>
</gene>
<reference evidence="5 6" key="1">
    <citation type="submission" date="2018-03" db="EMBL/GenBank/DDBJ databases">
        <authorList>
            <person name="Guldener U."/>
        </authorList>
    </citation>
    <scope>NUCLEOTIDE SEQUENCE [LARGE SCALE GENOMIC DNA]</scope>
    <source>
        <strain evidence="5 6">NBRC100155</strain>
    </source>
</reference>
<dbReference type="GO" id="GO:0061133">
    <property type="term" value="F:endopeptidase activator activity"/>
    <property type="evidence" value="ECO:0007669"/>
    <property type="project" value="TreeGrafter"/>
</dbReference>
<keyword evidence="2 5" id="KW-0647">Proteasome</keyword>
<comment type="similarity">
    <text evidence="1">Belongs to the PA28 family.</text>
</comment>